<proteinExistence type="predicted"/>
<evidence type="ECO:0000256" key="5">
    <source>
        <dbReference type="ARBA" id="ARBA00032234"/>
    </source>
</evidence>
<dbReference type="PANTHER" id="PTHR31531:SF2">
    <property type="entry name" value="E3 UBIQUITIN-PROTEIN LIGASE E3D"/>
    <property type="match status" value="1"/>
</dbReference>
<dbReference type="EC" id="2.3.2.26" evidence="2"/>
<evidence type="ECO:0000313" key="9">
    <source>
        <dbReference type="Proteomes" id="UP000887566"/>
    </source>
</evidence>
<dbReference type="WBParaSite" id="PSAMB.scaffold39size102378.g3547.t1">
    <property type="protein sequence ID" value="PSAMB.scaffold39size102378.g3547.t1"/>
    <property type="gene ID" value="PSAMB.scaffold39size102378.g3547"/>
</dbReference>
<comment type="function">
    <text evidence="7">E3 ubiquitin-protein ligase which accepts ubiquitin from specific E2 ubiquitin-conjugating enzymes, and transfers it to substrates, generally promoting their degradation by the proteasome. Independently of its E3 ubiquitin-protein ligase activity, acts as an inhibitor of CPSF3 endonuclease activity by blocking CPSF3 active site.</text>
</comment>
<evidence type="ECO:0000256" key="2">
    <source>
        <dbReference type="ARBA" id="ARBA00012485"/>
    </source>
</evidence>
<keyword evidence="9" id="KW-1185">Reference proteome</keyword>
<name>A0A914WFA6_9BILA</name>
<dbReference type="GO" id="GO:0005829">
    <property type="term" value="C:cytosol"/>
    <property type="evidence" value="ECO:0007669"/>
    <property type="project" value="TreeGrafter"/>
</dbReference>
<evidence type="ECO:0000256" key="1">
    <source>
        <dbReference type="ARBA" id="ARBA00000885"/>
    </source>
</evidence>
<protein>
    <recommendedName>
        <fullName evidence="3">E3 ubiquitin-protein ligase E3D</fullName>
        <ecNumber evidence="2">2.3.2.26</ecNumber>
    </recommendedName>
    <alternativeName>
        <fullName evidence="6">HECT-type E3 ubiquitin transferase E3D</fullName>
    </alternativeName>
    <alternativeName>
        <fullName evidence="5">UbcH10-binding protein with a HECT-like domain</fullName>
    </alternativeName>
    <alternativeName>
        <fullName evidence="4">Ubiquitin-conjugating enzyme E2C-binding protein</fullName>
    </alternativeName>
</protein>
<comment type="catalytic activity">
    <reaction evidence="1">
        <text>S-ubiquitinyl-[E2 ubiquitin-conjugating enzyme]-L-cysteine + [acceptor protein]-L-lysine = [E2 ubiquitin-conjugating enzyme]-L-cysteine + N(6)-ubiquitinyl-[acceptor protein]-L-lysine.</text>
        <dbReference type="EC" id="2.3.2.26"/>
    </reaction>
</comment>
<dbReference type="Proteomes" id="UP000887566">
    <property type="component" value="Unplaced"/>
</dbReference>
<dbReference type="GO" id="GO:0005634">
    <property type="term" value="C:nucleus"/>
    <property type="evidence" value="ECO:0007669"/>
    <property type="project" value="TreeGrafter"/>
</dbReference>
<evidence type="ECO:0000256" key="8">
    <source>
        <dbReference type="ARBA" id="ARBA00064185"/>
    </source>
</evidence>
<dbReference type="Pfam" id="PF09814">
    <property type="entry name" value="HECT_2"/>
    <property type="match status" value="1"/>
</dbReference>
<reference evidence="10" key="1">
    <citation type="submission" date="2022-11" db="UniProtKB">
        <authorList>
            <consortium name="WormBaseParasite"/>
        </authorList>
    </citation>
    <scope>IDENTIFICATION</scope>
</reference>
<comment type="subunit">
    <text evidence="8">Interacts with UBE2C/UbcH10 (E2 ubiquitin-conjugating enzyme). In vitro, interacts with cyclin-B.</text>
</comment>
<dbReference type="GO" id="GO:0000209">
    <property type="term" value="P:protein polyubiquitination"/>
    <property type="evidence" value="ECO:0007669"/>
    <property type="project" value="TreeGrafter"/>
</dbReference>
<evidence type="ECO:0000313" key="10">
    <source>
        <dbReference type="WBParaSite" id="PSAMB.scaffold39size102378.g3547.t1"/>
    </source>
</evidence>
<evidence type="ECO:0000256" key="3">
    <source>
        <dbReference type="ARBA" id="ARBA00013646"/>
    </source>
</evidence>
<evidence type="ECO:0000256" key="7">
    <source>
        <dbReference type="ARBA" id="ARBA00053831"/>
    </source>
</evidence>
<dbReference type="GO" id="GO:0051865">
    <property type="term" value="P:protein autoubiquitination"/>
    <property type="evidence" value="ECO:0007669"/>
    <property type="project" value="TreeGrafter"/>
</dbReference>
<organism evidence="9 10">
    <name type="scientific">Plectus sambesii</name>
    <dbReference type="NCBI Taxonomy" id="2011161"/>
    <lineage>
        <taxon>Eukaryota</taxon>
        <taxon>Metazoa</taxon>
        <taxon>Ecdysozoa</taxon>
        <taxon>Nematoda</taxon>
        <taxon>Chromadorea</taxon>
        <taxon>Plectida</taxon>
        <taxon>Plectina</taxon>
        <taxon>Plectoidea</taxon>
        <taxon>Plectidae</taxon>
        <taxon>Plectus</taxon>
    </lineage>
</organism>
<dbReference type="GO" id="GO:0043161">
    <property type="term" value="P:proteasome-mediated ubiquitin-dependent protein catabolic process"/>
    <property type="evidence" value="ECO:0007669"/>
    <property type="project" value="TreeGrafter"/>
</dbReference>
<dbReference type="GO" id="GO:0061630">
    <property type="term" value="F:ubiquitin protein ligase activity"/>
    <property type="evidence" value="ECO:0007669"/>
    <property type="project" value="UniProtKB-EC"/>
</dbReference>
<accession>A0A914WFA6</accession>
<evidence type="ECO:0000256" key="6">
    <source>
        <dbReference type="ARBA" id="ARBA00032298"/>
    </source>
</evidence>
<dbReference type="GO" id="GO:0031624">
    <property type="term" value="F:ubiquitin conjugating enzyme binding"/>
    <property type="evidence" value="ECO:0007669"/>
    <property type="project" value="TreeGrafter"/>
</dbReference>
<dbReference type="GO" id="GO:0000151">
    <property type="term" value="C:ubiquitin ligase complex"/>
    <property type="evidence" value="ECO:0007669"/>
    <property type="project" value="TreeGrafter"/>
</dbReference>
<dbReference type="InterPro" id="IPR019193">
    <property type="entry name" value="UBQ-conj_enz_E2-bd_prot"/>
</dbReference>
<dbReference type="GO" id="GO:0030332">
    <property type="term" value="F:cyclin binding"/>
    <property type="evidence" value="ECO:0007669"/>
    <property type="project" value="TreeGrafter"/>
</dbReference>
<evidence type="ECO:0000256" key="4">
    <source>
        <dbReference type="ARBA" id="ARBA00029737"/>
    </source>
</evidence>
<sequence>MTTSAAFVSCTFDRNGGRSFNGARRAERRWTARLRERPLVVAAWAMFSEKRPTRPATCCVIVSQRRGRIAVRSRRPPPPQPELVKVGEHELELGDRTVDANQLDVNSRHKFVAGLADLCLYPNTICGLTWADHRRLFMCKVHAEPEGLPLVPKTFHRLARDIKGTTCLDEYVFDARTAPIDVTCVHCDQRLFTDTTGECELVALPEDDWLDTAPSMEYFCGDSHQCGRRSPNRPATPVDRSRWLPSASPTRVVLAESFSDTSVFQLYHSVTNFRTDLESPIYLSLRFGSHERYYAWLLMSQCEAQSSLKLVVRSIDRRPHLLIWLLESYVVLTNGDLREAGVNGVNGATLPTDATHSFPALKMLYKVFDAESAASDPRATGQDASVGLVDQPHGSCLRLTEILLSSSHALPPACRSVGQFYVGFLKLGDSIA</sequence>
<dbReference type="PANTHER" id="PTHR31531">
    <property type="entry name" value="E3 UBIQUITIN-PROTEIN LIGASE E3D FAMILY MEMBER"/>
    <property type="match status" value="1"/>
</dbReference>
<dbReference type="GO" id="GO:0006513">
    <property type="term" value="P:protein monoubiquitination"/>
    <property type="evidence" value="ECO:0007669"/>
    <property type="project" value="TreeGrafter"/>
</dbReference>
<dbReference type="AlphaFoldDB" id="A0A914WFA6"/>